<organism evidence="1 2">
    <name type="scientific">Ophiocordyceps sinensis (strain Co18 / CGMCC 3.14243)</name>
    <name type="common">Yarsagumba caterpillar fungus</name>
    <name type="synonym">Hirsutella sinensis</name>
    <dbReference type="NCBI Taxonomy" id="911162"/>
    <lineage>
        <taxon>Eukaryota</taxon>
        <taxon>Fungi</taxon>
        <taxon>Dikarya</taxon>
        <taxon>Ascomycota</taxon>
        <taxon>Pezizomycotina</taxon>
        <taxon>Sordariomycetes</taxon>
        <taxon>Hypocreomycetidae</taxon>
        <taxon>Hypocreales</taxon>
        <taxon>Ophiocordycipitaceae</taxon>
        <taxon>Ophiocordyceps</taxon>
    </lineage>
</organism>
<evidence type="ECO:0000313" key="2">
    <source>
        <dbReference type="Proteomes" id="UP000019374"/>
    </source>
</evidence>
<dbReference type="Proteomes" id="UP000019374">
    <property type="component" value="Unassembled WGS sequence"/>
</dbReference>
<dbReference type="Pfam" id="PF19086">
    <property type="entry name" value="Terpene_syn_C_2"/>
    <property type="match status" value="1"/>
</dbReference>
<accession>T5AK11</accession>
<protein>
    <submittedName>
        <fullName evidence="1">Terpenoid synthase</fullName>
    </submittedName>
</protein>
<dbReference type="Gene3D" id="1.10.600.10">
    <property type="entry name" value="Farnesyl Diphosphate Synthase"/>
    <property type="match status" value="2"/>
</dbReference>
<dbReference type="HOGENOM" id="CLU_763099_0_0_1"/>
<proteinExistence type="predicted"/>
<gene>
    <name evidence="1" type="ORF">OCS_01341</name>
</gene>
<dbReference type="AlphaFoldDB" id="T5AK11"/>
<sequence length="440" mass="50088">MRQSSPPQAEQAERPLARYAVPVPRNIYMDNPEYCSHLEPRIHGLAHMADHGSMQCHIDMLGKEGIGSLSANMNPHSGGFASLVWPYTLPKRLALIAYIVEGLFIIDGEPARDAATRPLAKMLWQDVGMSEVEQQSRVYGNGCAKDSTRKSGKRREQVVSKMKRSVLEMDKKLGRKVIRELNDWKQAEEAMSFEAKMHTSLDEYLADRMHDIGWGAVVALARFGAALELTDDQEAAVAPVSQPLYELTILHNDYFSFDKEYVDKEYVEKEYVEKGYVDKEYVEKEYVEKEYVEKEYVEKEYVEKCQDSHGAKVANNANAVALYTRCHSMSVEEAKAAVKAQCAELEDRYRASKHLFLQQQGADVSSSVVAWLDMLEAMVAGNLLWSISAPRYDLSAENPYPEYYRLRRDEGVHFFADCNESDEIISTTCRECRRALRCKV</sequence>
<name>T5AK11_OPHSC</name>
<dbReference type="EMBL" id="KE652254">
    <property type="protein sequence ID" value="EQL02949.1"/>
    <property type="molecule type" value="Genomic_DNA"/>
</dbReference>
<dbReference type="InterPro" id="IPR008949">
    <property type="entry name" value="Isoprenoid_synthase_dom_sf"/>
</dbReference>
<reference evidence="1 2" key="1">
    <citation type="journal article" date="2013" name="Chin. Sci. Bull.">
        <title>Genome survey uncovers the secrets of sex and lifestyle in caterpillar fungus.</title>
        <authorList>
            <person name="Hu X."/>
            <person name="Zhang Y."/>
            <person name="Xiao G."/>
            <person name="Zheng P."/>
            <person name="Xia Y."/>
            <person name="Zhang X."/>
            <person name="St Leger R.J."/>
            <person name="Liu X."/>
            <person name="Wang C."/>
        </authorList>
    </citation>
    <scope>NUCLEOTIDE SEQUENCE [LARGE SCALE GENOMIC DNA]</scope>
    <source>
        <strain evidence="2">Co18 / CGMCC 3.14243</strain>
        <tissue evidence="1">Fruit-body</tissue>
    </source>
</reference>
<dbReference type="eggNOG" id="ENOG502T3PH">
    <property type="taxonomic scope" value="Eukaryota"/>
</dbReference>
<dbReference type="SUPFAM" id="SSF48576">
    <property type="entry name" value="Terpenoid synthases"/>
    <property type="match status" value="1"/>
</dbReference>
<evidence type="ECO:0000313" key="1">
    <source>
        <dbReference type="EMBL" id="EQL02949.1"/>
    </source>
</evidence>